<feature type="region of interest" description="Disordered" evidence="1">
    <location>
        <begin position="730"/>
        <end position="831"/>
    </location>
</feature>
<feature type="compositionally biased region" description="Polar residues" evidence="1">
    <location>
        <begin position="118"/>
        <end position="128"/>
    </location>
</feature>
<keyword evidence="4" id="KW-1185">Reference proteome</keyword>
<feature type="compositionally biased region" description="Basic and acidic residues" evidence="1">
    <location>
        <begin position="780"/>
        <end position="807"/>
    </location>
</feature>
<accession>A0AAD2GCI8</accession>
<feature type="compositionally biased region" description="Basic and acidic residues" evidence="1">
    <location>
        <begin position="93"/>
        <end position="116"/>
    </location>
</feature>
<dbReference type="Gene3D" id="2.30.29.30">
    <property type="entry name" value="Pleckstrin-homology domain (PH domain)/Phosphotyrosine-binding domain (PTB)"/>
    <property type="match status" value="2"/>
</dbReference>
<feature type="compositionally biased region" description="Polar residues" evidence="1">
    <location>
        <begin position="33"/>
        <end position="43"/>
    </location>
</feature>
<reference evidence="3" key="1">
    <citation type="submission" date="2023-08" db="EMBL/GenBank/DDBJ databases">
        <authorList>
            <person name="Audoor S."/>
            <person name="Bilcke G."/>
        </authorList>
    </citation>
    <scope>NUCLEOTIDE SEQUENCE</scope>
</reference>
<dbReference type="InterPro" id="IPR001849">
    <property type="entry name" value="PH_domain"/>
</dbReference>
<name>A0AAD2GCI8_9STRA</name>
<organism evidence="3 4">
    <name type="scientific">Cylindrotheca closterium</name>
    <dbReference type="NCBI Taxonomy" id="2856"/>
    <lineage>
        <taxon>Eukaryota</taxon>
        <taxon>Sar</taxon>
        <taxon>Stramenopiles</taxon>
        <taxon>Ochrophyta</taxon>
        <taxon>Bacillariophyta</taxon>
        <taxon>Bacillariophyceae</taxon>
        <taxon>Bacillariophycidae</taxon>
        <taxon>Bacillariales</taxon>
        <taxon>Bacillariaceae</taxon>
        <taxon>Cylindrotheca</taxon>
    </lineage>
</organism>
<dbReference type="Proteomes" id="UP001295423">
    <property type="component" value="Unassembled WGS sequence"/>
</dbReference>
<evidence type="ECO:0000313" key="4">
    <source>
        <dbReference type="Proteomes" id="UP001295423"/>
    </source>
</evidence>
<feature type="compositionally biased region" description="Polar residues" evidence="1">
    <location>
        <begin position="730"/>
        <end position="746"/>
    </location>
</feature>
<evidence type="ECO:0000256" key="1">
    <source>
        <dbReference type="SAM" id="MobiDB-lite"/>
    </source>
</evidence>
<feature type="compositionally biased region" description="Acidic residues" evidence="1">
    <location>
        <begin position="44"/>
        <end position="77"/>
    </location>
</feature>
<dbReference type="AlphaFoldDB" id="A0AAD2GCI8"/>
<feature type="region of interest" description="Disordered" evidence="1">
    <location>
        <begin position="27"/>
        <end position="134"/>
    </location>
</feature>
<dbReference type="CDD" id="cd00821">
    <property type="entry name" value="PH"/>
    <property type="match status" value="1"/>
</dbReference>
<protein>
    <recommendedName>
        <fullName evidence="2">PH domain-containing protein</fullName>
    </recommendedName>
</protein>
<evidence type="ECO:0000259" key="2">
    <source>
        <dbReference type="PROSITE" id="PS50003"/>
    </source>
</evidence>
<feature type="compositionally biased region" description="Basic residues" evidence="1">
    <location>
        <begin position="808"/>
        <end position="829"/>
    </location>
</feature>
<feature type="domain" description="PH" evidence="2">
    <location>
        <begin position="298"/>
        <end position="405"/>
    </location>
</feature>
<dbReference type="SMART" id="SM00233">
    <property type="entry name" value="PH"/>
    <property type="match status" value="2"/>
</dbReference>
<dbReference type="SUPFAM" id="SSF50729">
    <property type="entry name" value="PH domain-like"/>
    <property type="match status" value="2"/>
</dbReference>
<evidence type="ECO:0000313" key="3">
    <source>
        <dbReference type="EMBL" id="CAJ1969604.1"/>
    </source>
</evidence>
<comment type="caution">
    <text evidence="3">The sequence shown here is derived from an EMBL/GenBank/DDBJ whole genome shotgun (WGS) entry which is preliminary data.</text>
</comment>
<dbReference type="Pfam" id="PF00169">
    <property type="entry name" value="PH"/>
    <property type="match status" value="1"/>
</dbReference>
<sequence>MEAISIDELDDDTGMLQIVDEDDVGLNDILPRTQASDGISESMDNIDTERDEDDSSNFEILDDEDEEDLAAGLEEEGFLEKVTEENEVDVEEDNSKDGNTRRDEKNDEGDTAKAENSKVATTGGSPPTQRKFFKVPVSVMSPVRTHKKNIQSPGVSAGSGKIRFIPSSVEKVIRSKMASIKGHEDSVDLSETMQERSADFFSDDSSSDDSSLDDSSLLLEDDADEIIDVSKMGVLPNTFLNPPPSYYDYMDQDLLKSVGQQNLSKFAWEHHLLSRGLMQLMAERDHIGVEANIDDTGNVLKMGPLKLLKKTMNQKSWTVKLVEIRKGNLIYFDDKAMTGGKKNVRTTVHLRKRTCRCEAVTKPKDGSSPSGFVFALIDEGGKRIWMAQSEEEMEGWMRTINQAMIGETDESMDIPLNMAQYKQSVEKFDSVRNFLANAETQSDYMAVAGNLLSRYGSTAALRVPMRWIREEVLEDHNYSGEGQEGGKNRDAPRHRVKSTVADFWKVLCDSSIAINGNLVEGNSPYSGERIIGALSRCLLEYDKVDRDMSHVGSLGFIKREDTENFLTEAQAVSHARSILTGALKSKSRDEALRTVEELMKNENVVECVELKLSEPMHIDVSFANDDFSGDYQQEKNDLSGWAQSRTKETKGWKERYFVLSEGVLSAYMDANPRPYGLRGQYVLKDFRVDMIDEENIIKIHCKDDHRQLLFDERADFVKWKHAIDPTFDGNEQTLDSSFITSPNEGTNPELKNPPATTAPDPTPDPNDDGEQKKKSRMGKLQKEAKDTGERAYKVMKGARDAGIDKIKKIIPRTRKRPNDRRRRRQPRRRPTVDMLRTSIRSSQVQMPAGKRVPTVQVVVELRRVYNVIAKDPNGEGQKLMKVKVKLFHAFLVSGGPNGRFARGDELIDMIFVDGDAGPSTDAAFLEVPTAL</sequence>
<proteinExistence type="predicted"/>
<dbReference type="InterPro" id="IPR011993">
    <property type="entry name" value="PH-like_dom_sf"/>
</dbReference>
<dbReference type="PROSITE" id="PS50003">
    <property type="entry name" value="PH_DOMAIN"/>
    <property type="match status" value="2"/>
</dbReference>
<gene>
    <name evidence="3" type="ORF">CYCCA115_LOCUS23795</name>
</gene>
<dbReference type="EMBL" id="CAKOGP040002424">
    <property type="protein sequence ID" value="CAJ1969604.1"/>
    <property type="molecule type" value="Genomic_DNA"/>
</dbReference>
<feature type="domain" description="PH" evidence="2">
    <location>
        <begin position="635"/>
        <end position="728"/>
    </location>
</feature>